<protein>
    <submittedName>
        <fullName evidence="2">Endonuclease YncB, thermonuclease family</fullName>
    </submittedName>
</protein>
<dbReference type="AlphaFoldDB" id="A0A2Y9A0L0"/>
<dbReference type="InterPro" id="IPR016071">
    <property type="entry name" value="Staphylococal_nuclease_OB-fold"/>
</dbReference>
<dbReference type="SUPFAM" id="SSF50199">
    <property type="entry name" value="Staphylococcal nuclease"/>
    <property type="match status" value="1"/>
</dbReference>
<dbReference type="Gene3D" id="2.40.50.90">
    <property type="match status" value="1"/>
</dbReference>
<dbReference type="EMBL" id="UESZ01000001">
    <property type="protein sequence ID" value="SSA36039.1"/>
    <property type="molecule type" value="Genomic_DNA"/>
</dbReference>
<organism evidence="2 3">
    <name type="scientific">Branchiibius hedensis</name>
    <dbReference type="NCBI Taxonomy" id="672460"/>
    <lineage>
        <taxon>Bacteria</taxon>
        <taxon>Bacillati</taxon>
        <taxon>Actinomycetota</taxon>
        <taxon>Actinomycetes</taxon>
        <taxon>Micrococcales</taxon>
        <taxon>Dermacoccaceae</taxon>
        <taxon>Branchiibius</taxon>
    </lineage>
</organism>
<dbReference type="GO" id="GO:0004519">
    <property type="term" value="F:endonuclease activity"/>
    <property type="evidence" value="ECO:0007669"/>
    <property type="project" value="UniProtKB-KW"/>
</dbReference>
<dbReference type="PROSITE" id="PS50830">
    <property type="entry name" value="TNASE_3"/>
    <property type="match status" value="1"/>
</dbReference>
<keyword evidence="2" id="KW-0378">Hydrolase</keyword>
<name>A0A2Y9A0L0_9MICO</name>
<sequence>MSWFGALPVAAKVGVAVTGLAVATTGTGIAVRQMSSIDQAGRTATVTHVVDGDTVDVMLDGMKQRVRLLNVNTPESVDPDKPVECMANEASAYLRETLPIGSTVRVETDVEEHDSYGRLLAGIWLDGRLINAEIARNGFGVAMKISPNGKFYSAVEDAQQGAIHAKVGLYDPDAQCTVPGAVATLETMTTQAASAAAASPTSTTTVSSVASCSAPPGWVRGLRVSHL</sequence>
<evidence type="ECO:0000313" key="3">
    <source>
        <dbReference type="Proteomes" id="UP000250028"/>
    </source>
</evidence>
<gene>
    <name evidence="2" type="ORF">SAMN04489750_3418</name>
</gene>
<keyword evidence="2" id="KW-0255">Endonuclease</keyword>
<dbReference type="RefSeq" id="WP_109687716.1">
    <property type="nucleotide sequence ID" value="NZ_QGDN01000001.1"/>
</dbReference>
<dbReference type="Proteomes" id="UP000250028">
    <property type="component" value="Unassembled WGS sequence"/>
</dbReference>
<proteinExistence type="predicted"/>
<evidence type="ECO:0000259" key="1">
    <source>
        <dbReference type="PROSITE" id="PS50830"/>
    </source>
</evidence>
<dbReference type="SMART" id="SM00318">
    <property type="entry name" value="SNc"/>
    <property type="match status" value="1"/>
</dbReference>
<reference evidence="3" key="1">
    <citation type="submission" date="2016-10" db="EMBL/GenBank/DDBJ databases">
        <authorList>
            <person name="Varghese N."/>
            <person name="Submissions S."/>
        </authorList>
    </citation>
    <scope>NUCLEOTIDE SEQUENCE [LARGE SCALE GENOMIC DNA]</scope>
    <source>
        <strain evidence="3">DSM 22951</strain>
    </source>
</reference>
<accession>A0A2Y9A0L0</accession>
<dbReference type="Pfam" id="PF00565">
    <property type="entry name" value="SNase"/>
    <property type="match status" value="1"/>
</dbReference>
<keyword evidence="3" id="KW-1185">Reference proteome</keyword>
<feature type="domain" description="TNase-like" evidence="1">
    <location>
        <begin position="40"/>
        <end position="172"/>
    </location>
</feature>
<dbReference type="InterPro" id="IPR035437">
    <property type="entry name" value="SNase_OB-fold_sf"/>
</dbReference>
<keyword evidence="2" id="KW-0540">Nuclease</keyword>
<dbReference type="OrthoDB" id="5241375at2"/>
<evidence type="ECO:0000313" key="2">
    <source>
        <dbReference type="EMBL" id="SSA36039.1"/>
    </source>
</evidence>